<feature type="compositionally biased region" description="Low complexity" evidence="2">
    <location>
        <begin position="660"/>
        <end position="672"/>
    </location>
</feature>
<dbReference type="PROSITE" id="PS50157">
    <property type="entry name" value="ZINC_FINGER_C2H2_2"/>
    <property type="match status" value="1"/>
</dbReference>
<feature type="region of interest" description="Disordered" evidence="2">
    <location>
        <begin position="41"/>
        <end position="68"/>
    </location>
</feature>
<feature type="compositionally biased region" description="Polar residues" evidence="2">
    <location>
        <begin position="351"/>
        <end position="374"/>
    </location>
</feature>
<feature type="region of interest" description="Disordered" evidence="2">
    <location>
        <begin position="604"/>
        <end position="884"/>
    </location>
</feature>
<feature type="region of interest" description="Disordered" evidence="2">
    <location>
        <begin position="1"/>
        <end position="22"/>
    </location>
</feature>
<sequence length="1005" mass="99849">MDWVLFDDSAKQGQQQQQANTLAAAPAAPLLGANPEIPVAGLGSNGLMGPDSGPGPGTGGATNPTGTSGAGAGAALAVMAAQAQAQGLGSGNAQAQGEGQPLALSGFGAYRQPADPLATPTPQQLASMVASEHASQRQQAAAAAAAVAVAQAQAQAQTRAGSGGVGFGGAGMAATLSGQGQRMAAEQTSPFMGANAPLPLGEGCDSMPLFPSSAGFASGTGTGTGMGAARTPRQSSLNSTCGSNEVSSMDVFNGSPVNPPSGSFGPPIQNLSLGGGTGKSASSLRSDSVDSFIDGPLFPSSSLASSATTPSATSMQASNSNMTITSADGSKAGQAGTRAGPGNSAADSLFTMAQQQEEQNQVSAGSAPWPTTAQSLSKDEESDLLSTPKAREQPISASGSWTKLLVNGASSGSGAAVAVGAGGGLGTGKVGLTSGAPDMGTPSTMLPLSLGGGFFPAPATAGNAIPAVQPVPLNPEALSAALAASNGGAGGALRRPALRGPSAANASAGNSASSGLSLFAASESSTLDEDEDEGGLGANADEDMKPAPPTALQALANGMGMDSTMSNGPGFGGAKGTDGSAGRTIKRQQPTQLSLLASSALFNGADGHDAPRFAAIDQAGTSESDDERELEESIRRRRQQQHLLRQQGLLLDPLVHGPNPSSSSSSISIPGSGESGRGGKIEGKDGAANGASDYLGVHPSFSRRSSASTSEDDSLMSPPIRDSAESADHFGATTSAAQRTVATNFRSQANRGGGGGGKGKTGAPGQPPSRTTGAAGGRGSAAGTKAAAPVDEDEDDDDEDEDDAEDEDEEDEFEDDDYAEAGGHASGSGRGRGAGSSRGRNTRTSRSAGSAALSGSGAAPAQKRRKRASPKADEPVNISTLGGSHTTSTGLTVCDYISPLVMMGLPTEGAGAAAAIKEARCGTVFHRPYDLSRHRETIHAREEARLVKAGQLKVEDCVVMGKEITAEKVMAGATEWKCEGKNGCGSVFSRKDALLRHQRIRGHGK</sequence>
<dbReference type="Pfam" id="PF00096">
    <property type="entry name" value="zf-C2H2"/>
    <property type="match status" value="1"/>
</dbReference>
<feature type="compositionally biased region" description="Polar residues" evidence="2">
    <location>
        <begin position="232"/>
        <end position="247"/>
    </location>
</feature>
<evidence type="ECO:0000259" key="3">
    <source>
        <dbReference type="PROSITE" id="PS50157"/>
    </source>
</evidence>
<dbReference type="GO" id="GO:0008270">
    <property type="term" value="F:zinc ion binding"/>
    <property type="evidence" value="ECO:0007669"/>
    <property type="project" value="UniProtKB-KW"/>
</dbReference>
<feature type="compositionally biased region" description="Gly residues" evidence="2">
    <location>
        <begin position="824"/>
        <end position="836"/>
    </location>
</feature>
<feature type="compositionally biased region" description="Polar residues" evidence="2">
    <location>
        <begin position="315"/>
        <end position="328"/>
    </location>
</feature>
<feature type="compositionally biased region" description="Gly residues" evidence="2">
    <location>
        <begin position="751"/>
        <end position="762"/>
    </location>
</feature>
<feature type="compositionally biased region" description="Low complexity" evidence="2">
    <location>
        <begin position="700"/>
        <end position="709"/>
    </location>
</feature>
<feature type="compositionally biased region" description="Low complexity" evidence="2">
    <location>
        <begin position="837"/>
        <end position="859"/>
    </location>
</feature>
<feature type="region of interest" description="Disordered" evidence="2">
    <location>
        <begin position="522"/>
        <end position="586"/>
    </location>
</feature>
<feature type="compositionally biased region" description="Acidic residues" evidence="2">
    <location>
        <begin position="790"/>
        <end position="819"/>
    </location>
</feature>
<feature type="compositionally biased region" description="Low complexity" evidence="2">
    <location>
        <begin position="641"/>
        <end position="651"/>
    </location>
</feature>
<feature type="region of interest" description="Disordered" evidence="2">
    <location>
        <begin position="302"/>
        <end position="394"/>
    </location>
</feature>
<protein>
    <recommendedName>
        <fullName evidence="3">C2H2-type domain-containing protein</fullName>
    </recommendedName>
</protein>
<organism evidence="4 5">
    <name type="scientific">Tilletia horrida</name>
    <dbReference type="NCBI Taxonomy" id="155126"/>
    <lineage>
        <taxon>Eukaryota</taxon>
        <taxon>Fungi</taxon>
        <taxon>Dikarya</taxon>
        <taxon>Basidiomycota</taxon>
        <taxon>Ustilaginomycotina</taxon>
        <taxon>Exobasidiomycetes</taxon>
        <taxon>Tilletiales</taxon>
        <taxon>Tilletiaceae</taxon>
        <taxon>Tilletia</taxon>
    </lineage>
</organism>
<comment type="caution">
    <text evidence="4">The sequence shown here is derived from an EMBL/GenBank/DDBJ whole genome shotgun (WGS) entry which is preliminary data.</text>
</comment>
<keyword evidence="5" id="KW-1185">Reference proteome</keyword>
<gene>
    <name evidence="4" type="ORF">OC842_001289</name>
</gene>
<name>A0AAN6JM51_9BASI</name>
<feature type="compositionally biased region" description="Low complexity" evidence="2">
    <location>
        <begin position="302"/>
        <end position="314"/>
    </location>
</feature>
<accession>A0AAN6JM51</accession>
<keyword evidence="1" id="KW-0863">Zinc-finger</keyword>
<feature type="domain" description="C2H2-type" evidence="3">
    <location>
        <begin position="976"/>
        <end position="1005"/>
    </location>
</feature>
<evidence type="ECO:0000313" key="4">
    <source>
        <dbReference type="EMBL" id="KAK0538509.1"/>
    </source>
</evidence>
<dbReference type="AlphaFoldDB" id="A0AAN6JM51"/>
<feature type="region of interest" description="Disordered" evidence="2">
    <location>
        <begin position="215"/>
        <end position="286"/>
    </location>
</feature>
<reference evidence="4" key="1">
    <citation type="journal article" date="2023" name="PhytoFront">
        <title>Draft Genome Resources of Seven Strains of Tilletia horrida, Causal Agent of Kernel Smut of Rice.</title>
        <authorList>
            <person name="Khanal S."/>
            <person name="Antony Babu S."/>
            <person name="Zhou X.G."/>
        </authorList>
    </citation>
    <scope>NUCLEOTIDE SEQUENCE</scope>
    <source>
        <strain evidence="4">TX3</strain>
    </source>
</reference>
<feature type="compositionally biased region" description="Polar residues" evidence="2">
    <location>
        <begin position="732"/>
        <end position="750"/>
    </location>
</feature>
<dbReference type="EMBL" id="JAPDMQ010000044">
    <property type="protein sequence ID" value="KAK0538509.1"/>
    <property type="molecule type" value="Genomic_DNA"/>
</dbReference>
<evidence type="ECO:0000256" key="2">
    <source>
        <dbReference type="SAM" id="MobiDB-lite"/>
    </source>
</evidence>
<dbReference type="Proteomes" id="UP001176521">
    <property type="component" value="Unassembled WGS sequence"/>
</dbReference>
<keyword evidence="1" id="KW-0479">Metal-binding</keyword>
<evidence type="ECO:0000256" key="1">
    <source>
        <dbReference type="PROSITE-ProRule" id="PRU00042"/>
    </source>
</evidence>
<proteinExistence type="predicted"/>
<evidence type="ECO:0000313" key="5">
    <source>
        <dbReference type="Proteomes" id="UP001176521"/>
    </source>
</evidence>
<dbReference type="Gene3D" id="3.30.160.60">
    <property type="entry name" value="Classic Zinc Finger"/>
    <property type="match status" value="1"/>
</dbReference>
<dbReference type="InterPro" id="IPR013087">
    <property type="entry name" value="Znf_C2H2_type"/>
</dbReference>
<feature type="compositionally biased region" description="Low complexity" evidence="2">
    <location>
        <begin position="12"/>
        <end position="22"/>
    </location>
</feature>
<keyword evidence="1" id="KW-0862">Zinc</keyword>